<dbReference type="Gene3D" id="1.10.1200.10">
    <property type="entry name" value="ACP-like"/>
    <property type="match status" value="1"/>
</dbReference>
<dbReference type="KEGG" id="mamp:MAMA39_05180"/>
<evidence type="ECO:0000313" key="3">
    <source>
        <dbReference type="Proteomes" id="UP000261764"/>
    </source>
</evidence>
<accession>A0A292IJ49</accession>
<sequence length="77" mass="9023">MTVLEHLQDIIKEQKLKVNQLDEKALNLPFKDLGLDSLDLYQIVVLLEKRLNIQLNDEVLMRLRTINDLLAVIEKLK</sequence>
<dbReference type="SUPFAM" id="SSF47336">
    <property type="entry name" value="ACP-like"/>
    <property type="match status" value="1"/>
</dbReference>
<dbReference type="InterPro" id="IPR009081">
    <property type="entry name" value="PP-bd_ACP"/>
</dbReference>
<dbReference type="Pfam" id="PF00550">
    <property type="entry name" value="PP-binding"/>
    <property type="match status" value="1"/>
</dbReference>
<dbReference type="Proteomes" id="UP000261764">
    <property type="component" value="Chromosome I"/>
</dbReference>
<reference evidence="2 3" key="1">
    <citation type="journal article" date="2015" name="Clin. Infect. Dis.">
        <title>Genomic Investigations unmask Mycoplasma amphoriforme, a new respiratory pathogen.</title>
        <authorList>
            <person name="Gillespie S.H."/>
            <person name="Ling C.L."/>
            <person name="Oravcova K."/>
            <person name="Pinheiro M."/>
            <person name="Wells L."/>
            <person name="Bryant J.M."/>
            <person name="McHugh T.D."/>
            <person name="Bebear C."/>
            <person name="Webster D."/>
            <person name="Harris S.R."/>
            <person name="Seth-Smith H.M."/>
            <person name="Thomson N.R."/>
        </authorList>
    </citation>
    <scope>NUCLEOTIDE SEQUENCE [LARGE SCALE GENOMIC DNA]</scope>
    <source>
        <strain evidence="2 3">A39</strain>
    </source>
</reference>
<dbReference type="EMBL" id="HG937516">
    <property type="protein sequence ID" value="CDN40636.1"/>
    <property type="molecule type" value="Genomic_DNA"/>
</dbReference>
<proteinExistence type="predicted"/>
<feature type="domain" description="Carrier" evidence="1">
    <location>
        <begin position="2"/>
        <end position="77"/>
    </location>
</feature>
<dbReference type="RefSeq" id="WP_343251262.1">
    <property type="nucleotide sequence ID" value="NZ_HG937516.1"/>
</dbReference>
<name>A0A292IJ49_9MOLU</name>
<organism evidence="2 3">
    <name type="scientific">Mycoplasma amphoriforme A39</name>
    <dbReference type="NCBI Taxonomy" id="572419"/>
    <lineage>
        <taxon>Bacteria</taxon>
        <taxon>Bacillati</taxon>
        <taxon>Mycoplasmatota</taxon>
        <taxon>Mollicutes</taxon>
        <taxon>Mycoplasmataceae</taxon>
        <taxon>Mycoplasma</taxon>
    </lineage>
</organism>
<dbReference type="InterPro" id="IPR036736">
    <property type="entry name" value="ACP-like_sf"/>
</dbReference>
<gene>
    <name evidence="2" type="ORF">MAMA39_05180</name>
</gene>
<protein>
    <recommendedName>
        <fullName evidence="1">Carrier domain-containing protein</fullName>
    </recommendedName>
</protein>
<keyword evidence="3" id="KW-1185">Reference proteome</keyword>
<evidence type="ECO:0000313" key="2">
    <source>
        <dbReference type="EMBL" id="CDN40636.1"/>
    </source>
</evidence>
<evidence type="ECO:0000259" key="1">
    <source>
        <dbReference type="PROSITE" id="PS50075"/>
    </source>
</evidence>
<dbReference type="PROSITE" id="PS50075">
    <property type="entry name" value="CARRIER"/>
    <property type="match status" value="1"/>
</dbReference>
<dbReference type="AlphaFoldDB" id="A0A292IJ49"/>